<evidence type="ECO:0000256" key="5">
    <source>
        <dbReference type="ARBA" id="ARBA00022989"/>
    </source>
</evidence>
<evidence type="ECO:0000256" key="1">
    <source>
        <dbReference type="ARBA" id="ARBA00004651"/>
    </source>
</evidence>
<feature type="transmembrane region" description="Helical" evidence="7">
    <location>
        <begin position="12"/>
        <end position="35"/>
    </location>
</feature>
<reference evidence="9 10" key="1">
    <citation type="submission" date="2017-09" db="EMBL/GenBank/DDBJ databases">
        <title>Bacterial strain isolated from the female urinary microbiota.</title>
        <authorList>
            <person name="Thomas-White K."/>
            <person name="Kumar N."/>
            <person name="Forster S."/>
            <person name="Putonti C."/>
            <person name="Lawley T."/>
            <person name="Wolfe A.J."/>
        </authorList>
    </citation>
    <scope>NUCLEOTIDE SEQUENCE [LARGE SCALE GENOMIC DNA]</scope>
    <source>
        <strain evidence="9 10">UMB1301</strain>
    </source>
</reference>
<organism evidence="9 10">
    <name type="scientific">Brevibacterium paucivorans</name>
    <dbReference type="NCBI Taxonomy" id="170994"/>
    <lineage>
        <taxon>Bacteria</taxon>
        <taxon>Bacillati</taxon>
        <taxon>Actinomycetota</taxon>
        <taxon>Actinomycetes</taxon>
        <taxon>Micrococcales</taxon>
        <taxon>Brevibacteriaceae</taxon>
        <taxon>Brevibacterium</taxon>
    </lineage>
</organism>
<keyword evidence="2 7" id="KW-0813">Transport</keyword>
<dbReference type="Gene3D" id="1.10.3720.10">
    <property type="entry name" value="MetI-like"/>
    <property type="match status" value="1"/>
</dbReference>
<evidence type="ECO:0000256" key="7">
    <source>
        <dbReference type="RuleBase" id="RU363032"/>
    </source>
</evidence>
<keyword evidence="3" id="KW-1003">Cell membrane</keyword>
<evidence type="ECO:0000313" key="10">
    <source>
        <dbReference type="Proteomes" id="UP000235598"/>
    </source>
</evidence>
<comment type="subcellular location">
    <subcellularLocation>
        <location evidence="1 7">Cell membrane</location>
        <topology evidence="1 7">Multi-pass membrane protein</topology>
    </subcellularLocation>
</comment>
<name>A0A2N6VNA1_9MICO</name>
<dbReference type="PROSITE" id="PS50928">
    <property type="entry name" value="ABC_TM1"/>
    <property type="match status" value="1"/>
</dbReference>
<evidence type="ECO:0000256" key="2">
    <source>
        <dbReference type="ARBA" id="ARBA00022448"/>
    </source>
</evidence>
<dbReference type="RefSeq" id="WP_102238653.1">
    <property type="nucleotide sequence ID" value="NZ_PNHK01000002.1"/>
</dbReference>
<dbReference type="OrthoDB" id="3543764at2"/>
<feature type="transmembrane region" description="Helical" evidence="7">
    <location>
        <begin position="117"/>
        <end position="142"/>
    </location>
</feature>
<dbReference type="EMBL" id="PNHK01000002">
    <property type="protein sequence ID" value="PMD05632.1"/>
    <property type="molecule type" value="Genomic_DNA"/>
</dbReference>
<evidence type="ECO:0000256" key="4">
    <source>
        <dbReference type="ARBA" id="ARBA00022692"/>
    </source>
</evidence>
<evidence type="ECO:0000259" key="8">
    <source>
        <dbReference type="PROSITE" id="PS50928"/>
    </source>
</evidence>
<evidence type="ECO:0000256" key="6">
    <source>
        <dbReference type="ARBA" id="ARBA00023136"/>
    </source>
</evidence>
<proteinExistence type="inferred from homology"/>
<evidence type="ECO:0000256" key="3">
    <source>
        <dbReference type="ARBA" id="ARBA00022475"/>
    </source>
</evidence>
<dbReference type="GO" id="GO:0055085">
    <property type="term" value="P:transmembrane transport"/>
    <property type="evidence" value="ECO:0007669"/>
    <property type="project" value="InterPro"/>
</dbReference>
<keyword evidence="5 7" id="KW-1133">Transmembrane helix</keyword>
<dbReference type="SUPFAM" id="SSF161098">
    <property type="entry name" value="MetI-like"/>
    <property type="match status" value="1"/>
</dbReference>
<comment type="caution">
    <text evidence="9">The sequence shown here is derived from an EMBL/GenBank/DDBJ whole genome shotgun (WGS) entry which is preliminary data.</text>
</comment>
<comment type="similarity">
    <text evidence="7">Belongs to the binding-protein-dependent transport system permease family.</text>
</comment>
<dbReference type="Pfam" id="PF19300">
    <property type="entry name" value="BPD_transp_1_N"/>
    <property type="match status" value="1"/>
</dbReference>
<accession>A0A2N6VNA1</accession>
<gene>
    <name evidence="9" type="ORF">CJ199_06395</name>
</gene>
<feature type="transmembrane region" description="Helical" evidence="7">
    <location>
        <begin position="255"/>
        <end position="277"/>
    </location>
</feature>
<dbReference type="PANTHER" id="PTHR43163:SF6">
    <property type="entry name" value="DIPEPTIDE TRANSPORT SYSTEM PERMEASE PROTEIN DPPB-RELATED"/>
    <property type="match status" value="1"/>
</dbReference>
<dbReference type="Pfam" id="PF00528">
    <property type="entry name" value="BPD_transp_1"/>
    <property type="match status" value="1"/>
</dbReference>
<protein>
    <submittedName>
        <fullName evidence="9">Peptide ABC transporter permease</fullName>
    </submittedName>
</protein>
<dbReference type="Proteomes" id="UP000235598">
    <property type="component" value="Unassembled WGS sequence"/>
</dbReference>
<feature type="transmembrane region" description="Helical" evidence="7">
    <location>
        <begin position="154"/>
        <end position="177"/>
    </location>
</feature>
<feature type="transmembrane region" description="Helical" evidence="7">
    <location>
        <begin position="297"/>
        <end position="320"/>
    </location>
</feature>
<evidence type="ECO:0000313" key="9">
    <source>
        <dbReference type="EMBL" id="PMD05632.1"/>
    </source>
</evidence>
<feature type="transmembrane region" description="Helical" evidence="7">
    <location>
        <begin position="197"/>
        <end position="219"/>
    </location>
</feature>
<feature type="domain" description="ABC transmembrane type-1" evidence="8">
    <location>
        <begin position="115"/>
        <end position="324"/>
    </location>
</feature>
<dbReference type="InterPro" id="IPR035906">
    <property type="entry name" value="MetI-like_sf"/>
</dbReference>
<dbReference type="InterPro" id="IPR045621">
    <property type="entry name" value="BPD_transp_1_N"/>
</dbReference>
<dbReference type="InterPro" id="IPR000515">
    <property type="entry name" value="MetI-like"/>
</dbReference>
<dbReference type="CDD" id="cd06261">
    <property type="entry name" value="TM_PBP2"/>
    <property type="match status" value="1"/>
</dbReference>
<dbReference type="PANTHER" id="PTHR43163">
    <property type="entry name" value="DIPEPTIDE TRANSPORT SYSTEM PERMEASE PROTEIN DPPB-RELATED"/>
    <property type="match status" value="1"/>
</dbReference>
<keyword evidence="4 7" id="KW-0812">Transmembrane</keyword>
<dbReference type="GO" id="GO:0005886">
    <property type="term" value="C:plasma membrane"/>
    <property type="evidence" value="ECO:0007669"/>
    <property type="project" value="UniProtKB-SubCell"/>
</dbReference>
<sequence>MKWWPVTRFLLSRLAGSLVVLLVIAVASFAIFYMLPNDPAQLSCGKPCTPERLTEVRAYMGIDKPWLVQLGAFLWGIVAGRTFGSGQAAIECAAPCFGYSFRLRADVSDLLADRIPVTLSIAIGALVLWTVVGVAMGTWAALRRGRFTDRALTGLSVVGVSAPTYLVGLLFILLFGFTLNVLPIGGYVAFTDSPFQWAFHLILPWVTLAIVNAAIYVRFTRGSMLDIMGQDFIRTSRAIGLTESQVVGRHGLRNLVVPIATLVALDFGSLLGGAVVTEKVFSIQGVGSLLLDAVNNLDVQLVVGVTLFAALAVVLANFLVDIVYGILDPRIGAPTS</sequence>
<keyword evidence="6 7" id="KW-0472">Membrane</keyword>
<dbReference type="AlphaFoldDB" id="A0A2N6VNA1"/>